<dbReference type="AlphaFoldDB" id="H0QS67"/>
<organism evidence="2 3">
    <name type="scientific">Arthrobacter globiformis (strain ATCC 8010 / DSM 20124 / JCM 1332 / NBRC 12137 / NCIMB 8907 / NRRL B-2979 / 168)</name>
    <dbReference type="NCBI Taxonomy" id="1077972"/>
    <lineage>
        <taxon>Bacteria</taxon>
        <taxon>Bacillati</taxon>
        <taxon>Actinomycetota</taxon>
        <taxon>Actinomycetes</taxon>
        <taxon>Micrococcales</taxon>
        <taxon>Micrococcaceae</taxon>
        <taxon>Arthrobacter</taxon>
    </lineage>
</organism>
<comment type="caution">
    <text evidence="2">The sequence shown here is derived from an EMBL/GenBank/DDBJ whole genome shotgun (WGS) entry which is preliminary data.</text>
</comment>
<dbReference type="PANTHER" id="PTHR43383:SF2">
    <property type="entry name" value="AMIDOHYDROLASE 2 FAMILY PROTEIN"/>
    <property type="match status" value="1"/>
</dbReference>
<sequence length="387" mass="42212">MAEHQQLAGIMTDTSSRRIDLPLIDHHCHGLVETELSDDEFRSLATESDWPGPAGTDSLDSPFGLAVRRLCAPILGLEPLVPIDEYLAQRRNIGAGAANRLLLRSTGTTEFLLDTGIPDARLLDPTAMAACAGARTREIVRIETVAEHLASESTAAGFVSRLPEALADRSREAVGLKSIIAYRHGFDIPAERPTGREALKAADEWFRAATTTGTFRITDPVLLRFGLWAGIDTGLPIQLHTGYGDVDIELFRADPSRLTSLFRATRSLDIVFMLLHCYPFVREAGILAQIFPHVYLDVGLVSHYLGPGSGTAVRQAMEIAPFSKILYSSDSYGLGEHYAVSAANWRTSFAALMDEWVSSGWATPKDAEKIATMVASDNAKRVYKLDA</sequence>
<dbReference type="EMBL" id="BAEG01000091">
    <property type="protein sequence ID" value="GAB15668.1"/>
    <property type="molecule type" value="Genomic_DNA"/>
</dbReference>
<gene>
    <name evidence="2" type="ORF">ARGLB_091_00080</name>
</gene>
<dbReference type="eggNOG" id="COG2159">
    <property type="taxonomic scope" value="Bacteria"/>
</dbReference>
<dbReference type="Proteomes" id="UP000003828">
    <property type="component" value="Unassembled WGS sequence"/>
</dbReference>
<dbReference type="SUPFAM" id="SSF51556">
    <property type="entry name" value="Metallo-dependent hydrolases"/>
    <property type="match status" value="1"/>
</dbReference>
<accession>H0QS67</accession>
<evidence type="ECO:0000313" key="2">
    <source>
        <dbReference type="EMBL" id="GAB15668.1"/>
    </source>
</evidence>
<name>H0QS67_ARTG1</name>
<reference evidence="2 3" key="1">
    <citation type="submission" date="2011-12" db="EMBL/GenBank/DDBJ databases">
        <title>Whole genome shotgun sequence of Arthrobacter globiformis NBRC 12137.</title>
        <authorList>
            <person name="Miyazawa S."/>
            <person name="Hosoyama A."/>
            <person name="Tsuchikane K."/>
            <person name="Katsumata H."/>
            <person name="Yamazaki S."/>
            <person name="Fujita N."/>
        </authorList>
    </citation>
    <scope>NUCLEOTIDE SEQUENCE [LARGE SCALE GENOMIC DNA]</scope>
    <source>
        <strain evidence="2 3">NBRC 12137</strain>
    </source>
</reference>
<dbReference type="PANTHER" id="PTHR43383">
    <property type="entry name" value="NODULIN 6"/>
    <property type="match status" value="1"/>
</dbReference>
<proteinExistence type="predicted"/>
<dbReference type="GO" id="GO:0016787">
    <property type="term" value="F:hydrolase activity"/>
    <property type="evidence" value="ECO:0007669"/>
    <property type="project" value="InterPro"/>
</dbReference>
<dbReference type="InterPro" id="IPR032466">
    <property type="entry name" value="Metal_Hydrolase"/>
</dbReference>
<keyword evidence="3" id="KW-1185">Reference proteome</keyword>
<dbReference type="Gene3D" id="3.20.20.140">
    <property type="entry name" value="Metal-dependent hydrolases"/>
    <property type="match status" value="1"/>
</dbReference>
<evidence type="ECO:0000259" key="1">
    <source>
        <dbReference type="Pfam" id="PF04909"/>
    </source>
</evidence>
<dbReference type="Pfam" id="PF04909">
    <property type="entry name" value="Amidohydro_2"/>
    <property type="match status" value="1"/>
</dbReference>
<protein>
    <recommendedName>
        <fullName evidence="1">Amidohydrolase-related domain-containing protein</fullName>
    </recommendedName>
</protein>
<feature type="domain" description="Amidohydrolase-related" evidence="1">
    <location>
        <begin position="159"/>
        <end position="385"/>
    </location>
</feature>
<dbReference type="InterPro" id="IPR006680">
    <property type="entry name" value="Amidohydro-rel"/>
</dbReference>
<dbReference type="STRING" id="1077972.ARGLB_091_00080"/>
<evidence type="ECO:0000313" key="3">
    <source>
        <dbReference type="Proteomes" id="UP000003828"/>
    </source>
</evidence>